<evidence type="ECO:0000313" key="2">
    <source>
        <dbReference type="Proteomes" id="UP000295805"/>
    </source>
</evidence>
<dbReference type="InterPro" id="IPR027417">
    <property type="entry name" value="P-loop_NTPase"/>
</dbReference>
<gene>
    <name evidence="1" type="ORF">EDD19_1418</name>
</gene>
<comment type="caution">
    <text evidence="1">The sequence shown here is derived from an EMBL/GenBank/DDBJ whole genome shotgun (WGS) entry which is preliminary data.</text>
</comment>
<reference evidence="1 2" key="1">
    <citation type="submission" date="2019-03" db="EMBL/GenBank/DDBJ databases">
        <title>Root nodule microbial communities of legume samples collected from USA, Mexico and Botswana.</title>
        <authorList>
            <person name="Hirsch A."/>
        </authorList>
    </citation>
    <scope>NUCLEOTIDE SEQUENCE [LARGE SCALE GENOMIC DNA]</scope>
    <source>
        <strain evidence="1 2">55</strain>
    </source>
</reference>
<sequence length="77" mass="8171">MAAHTCATPRPATSTFAFSDRVRTLTPAEAKGLEFDLVVVVDPGSFGSGDTDSGITGAVDRYVAMTRATRQLIELRP</sequence>
<evidence type="ECO:0000313" key="1">
    <source>
        <dbReference type="EMBL" id="TCW19351.1"/>
    </source>
</evidence>
<dbReference type="Proteomes" id="UP000295805">
    <property type="component" value="Unassembled WGS sequence"/>
</dbReference>
<dbReference type="SUPFAM" id="SSF52540">
    <property type="entry name" value="P-loop containing nucleoside triphosphate hydrolases"/>
    <property type="match status" value="1"/>
</dbReference>
<dbReference type="AlphaFoldDB" id="A0A4R3ZPS4"/>
<proteinExistence type="predicted"/>
<name>A0A4R3ZPS4_9ACTN</name>
<organism evidence="1 2">
    <name type="scientific">Dietzia cinnamea</name>
    <dbReference type="NCBI Taxonomy" id="321318"/>
    <lineage>
        <taxon>Bacteria</taxon>
        <taxon>Bacillati</taxon>
        <taxon>Actinomycetota</taxon>
        <taxon>Actinomycetes</taxon>
        <taxon>Mycobacteriales</taxon>
        <taxon>Dietziaceae</taxon>
        <taxon>Dietzia</taxon>
    </lineage>
</organism>
<accession>A0A4R3ZPS4</accession>
<protein>
    <recommendedName>
        <fullName evidence="3">DNA helicase</fullName>
    </recommendedName>
</protein>
<evidence type="ECO:0008006" key="3">
    <source>
        <dbReference type="Google" id="ProtNLM"/>
    </source>
</evidence>
<dbReference type="EMBL" id="SMCX01000041">
    <property type="protein sequence ID" value="TCW19351.1"/>
    <property type="molecule type" value="Genomic_DNA"/>
</dbReference>
<dbReference type="Gene3D" id="3.40.50.300">
    <property type="entry name" value="P-loop containing nucleotide triphosphate hydrolases"/>
    <property type="match status" value="1"/>
</dbReference>